<dbReference type="AlphaFoldDB" id="A0A067MZ31"/>
<dbReference type="EMBL" id="KL198026">
    <property type="protein sequence ID" value="KDQ16781.1"/>
    <property type="molecule type" value="Genomic_DNA"/>
</dbReference>
<gene>
    <name evidence="1" type="ORF">BOTBODRAFT_186414</name>
</gene>
<dbReference type="HOGENOM" id="CLU_1299509_0_0_1"/>
<evidence type="ECO:0000313" key="1">
    <source>
        <dbReference type="EMBL" id="KDQ16781.1"/>
    </source>
</evidence>
<dbReference type="InParanoid" id="A0A067MZ31"/>
<reference evidence="2" key="1">
    <citation type="journal article" date="2014" name="Proc. Natl. Acad. Sci. U.S.A.">
        <title>Extensive sampling of basidiomycete genomes demonstrates inadequacy of the white-rot/brown-rot paradigm for wood decay fungi.</title>
        <authorList>
            <person name="Riley R."/>
            <person name="Salamov A.A."/>
            <person name="Brown D.W."/>
            <person name="Nagy L.G."/>
            <person name="Floudas D."/>
            <person name="Held B.W."/>
            <person name="Levasseur A."/>
            <person name="Lombard V."/>
            <person name="Morin E."/>
            <person name="Otillar R."/>
            <person name="Lindquist E.A."/>
            <person name="Sun H."/>
            <person name="LaButti K.M."/>
            <person name="Schmutz J."/>
            <person name="Jabbour D."/>
            <person name="Luo H."/>
            <person name="Baker S.E."/>
            <person name="Pisabarro A.G."/>
            <person name="Walton J.D."/>
            <person name="Blanchette R.A."/>
            <person name="Henrissat B."/>
            <person name="Martin F."/>
            <person name="Cullen D."/>
            <person name="Hibbett D.S."/>
            <person name="Grigoriev I.V."/>
        </authorList>
    </citation>
    <scope>NUCLEOTIDE SEQUENCE [LARGE SCALE GENOMIC DNA]</scope>
    <source>
        <strain evidence="2">FD-172 SS1</strain>
    </source>
</reference>
<evidence type="ECO:0008006" key="3">
    <source>
        <dbReference type="Google" id="ProtNLM"/>
    </source>
</evidence>
<dbReference type="STRING" id="930990.A0A067MZ31"/>
<keyword evidence="2" id="KW-1185">Reference proteome</keyword>
<accession>A0A067MZ31</accession>
<protein>
    <recommendedName>
        <fullName evidence="3">F-box domain-containing protein</fullName>
    </recommendedName>
</protein>
<proteinExistence type="predicted"/>
<dbReference type="Proteomes" id="UP000027195">
    <property type="component" value="Unassembled WGS sequence"/>
</dbReference>
<sequence>MTRYILSRLVIPPSARMDFGRHNSNMLAILPSHDHIQTNLPALSSAVALLVGSMDPIRYYACGYTCEQERLFELQLPWRLGLPGILADLRAALPTPSVESISLCHLTDTPAGVTAVADLLARHPLVTQLEYKGCSGSMIQILLDTSVCPRLESLRISKSPLNPDALVDIARLRTRPKGLATHGLTRLMMKECPQLEPVLSALRGHGVDVEYE</sequence>
<name>A0A067MZ31_BOTB1</name>
<organism evidence="1 2">
    <name type="scientific">Botryobasidium botryosum (strain FD-172 SS1)</name>
    <dbReference type="NCBI Taxonomy" id="930990"/>
    <lineage>
        <taxon>Eukaryota</taxon>
        <taxon>Fungi</taxon>
        <taxon>Dikarya</taxon>
        <taxon>Basidiomycota</taxon>
        <taxon>Agaricomycotina</taxon>
        <taxon>Agaricomycetes</taxon>
        <taxon>Cantharellales</taxon>
        <taxon>Botryobasidiaceae</taxon>
        <taxon>Botryobasidium</taxon>
    </lineage>
</organism>
<evidence type="ECO:0000313" key="2">
    <source>
        <dbReference type="Proteomes" id="UP000027195"/>
    </source>
</evidence>